<evidence type="ECO:0000256" key="3">
    <source>
        <dbReference type="SAM" id="MobiDB-lite"/>
    </source>
</evidence>
<feature type="compositionally biased region" description="Basic residues" evidence="3">
    <location>
        <begin position="1084"/>
        <end position="1093"/>
    </location>
</feature>
<proteinExistence type="inferred from homology"/>
<comment type="caution">
    <text evidence="8">The sequence shown here is derived from an EMBL/GenBank/DDBJ whole genome shotgun (WGS) entry which is preliminary data.</text>
</comment>
<protein>
    <recommendedName>
        <fullName evidence="10">Connector enhancer of kinase suppressor of ras 2</fullName>
    </recommendedName>
</protein>
<feature type="domain" description="CRIC" evidence="7">
    <location>
        <begin position="82"/>
        <end position="169"/>
    </location>
</feature>
<dbReference type="Proteomes" id="UP000478052">
    <property type="component" value="Unassembled WGS sequence"/>
</dbReference>
<dbReference type="Gene3D" id="1.10.150.50">
    <property type="entry name" value="Transcription Factor, Ets-1"/>
    <property type="match status" value="1"/>
</dbReference>
<dbReference type="InterPro" id="IPR049628">
    <property type="entry name" value="CNK1-3_SAM"/>
</dbReference>
<dbReference type="InterPro" id="IPR001849">
    <property type="entry name" value="PH_domain"/>
</dbReference>
<evidence type="ECO:0000259" key="5">
    <source>
        <dbReference type="PROSITE" id="PS50105"/>
    </source>
</evidence>
<gene>
    <name evidence="8" type="ORF">FWK35_00020364</name>
</gene>
<dbReference type="InterPro" id="IPR001478">
    <property type="entry name" value="PDZ"/>
</dbReference>
<reference evidence="8 9" key="1">
    <citation type="submission" date="2019-08" db="EMBL/GenBank/DDBJ databases">
        <title>Whole genome of Aphis craccivora.</title>
        <authorList>
            <person name="Voronova N.V."/>
            <person name="Shulinski R.S."/>
            <person name="Bandarenka Y.V."/>
            <person name="Zhorov D.G."/>
            <person name="Warner D."/>
        </authorList>
    </citation>
    <scope>NUCLEOTIDE SEQUENCE [LARGE SCALE GENOMIC DNA]</scope>
    <source>
        <strain evidence="8">180601</strain>
        <tissue evidence="8">Whole Body</tissue>
    </source>
</reference>
<dbReference type="CDD" id="cd09511">
    <property type="entry name" value="SAM_CNK1_2_3-suppressor"/>
    <property type="match status" value="1"/>
</dbReference>
<evidence type="ECO:0000256" key="2">
    <source>
        <dbReference type="ARBA" id="ARBA00022553"/>
    </source>
</evidence>
<dbReference type="InterPro" id="IPR051566">
    <property type="entry name" value="CNKSR"/>
</dbReference>
<dbReference type="SUPFAM" id="SSF50156">
    <property type="entry name" value="PDZ domain-like"/>
    <property type="match status" value="1"/>
</dbReference>
<evidence type="ECO:0000259" key="6">
    <source>
        <dbReference type="PROSITE" id="PS50106"/>
    </source>
</evidence>
<feature type="region of interest" description="Disordered" evidence="3">
    <location>
        <begin position="1121"/>
        <end position="1140"/>
    </location>
</feature>
<dbReference type="Gene3D" id="2.30.29.30">
    <property type="entry name" value="Pleckstrin-homology domain (PH domain)/Phosphotyrosine-binding domain (PTB)"/>
    <property type="match status" value="1"/>
</dbReference>
<evidence type="ECO:0000256" key="1">
    <source>
        <dbReference type="ARBA" id="ARBA00009498"/>
    </source>
</evidence>
<evidence type="ECO:0000259" key="4">
    <source>
        <dbReference type="PROSITE" id="PS50003"/>
    </source>
</evidence>
<name>A0A6G0YU74_APHCR</name>
<dbReference type="PROSITE" id="PS50106">
    <property type="entry name" value="PDZ"/>
    <property type="match status" value="1"/>
</dbReference>
<dbReference type="InterPro" id="IPR017874">
    <property type="entry name" value="CRIC_domain"/>
</dbReference>
<dbReference type="PANTHER" id="PTHR12844:SF42">
    <property type="entry name" value="CONNECTOR ENHANCER OF KSR PROTEIN CNK"/>
    <property type="match status" value="1"/>
</dbReference>
<feature type="region of interest" description="Disordered" evidence="3">
    <location>
        <begin position="1146"/>
        <end position="1169"/>
    </location>
</feature>
<evidence type="ECO:0000313" key="8">
    <source>
        <dbReference type="EMBL" id="KAF0761251.1"/>
    </source>
</evidence>
<feature type="domain" description="PH" evidence="4">
    <location>
        <begin position="906"/>
        <end position="1004"/>
    </location>
</feature>
<evidence type="ECO:0008006" key="10">
    <source>
        <dbReference type="Google" id="ProtNLM"/>
    </source>
</evidence>
<feature type="domain" description="SAM" evidence="5">
    <location>
        <begin position="9"/>
        <end position="74"/>
    </location>
</feature>
<dbReference type="SMART" id="SM00454">
    <property type="entry name" value="SAM"/>
    <property type="match status" value="1"/>
</dbReference>
<organism evidence="8 9">
    <name type="scientific">Aphis craccivora</name>
    <name type="common">Cowpea aphid</name>
    <dbReference type="NCBI Taxonomy" id="307492"/>
    <lineage>
        <taxon>Eukaryota</taxon>
        <taxon>Metazoa</taxon>
        <taxon>Ecdysozoa</taxon>
        <taxon>Arthropoda</taxon>
        <taxon>Hexapoda</taxon>
        <taxon>Insecta</taxon>
        <taxon>Pterygota</taxon>
        <taxon>Neoptera</taxon>
        <taxon>Paraneoptera</taxon>
        <taxon>Hemiptera</taxon>
        <taxon>Sternorrhyncha</taxon>
        <taxon>Aphidomorpha</taxon>
        <taxon>Aphidoidea</taxon>
        <taxon>Aphididae</taxon>
        <taxon>Aphidini</taxon>
        <taxon>Aphis</taxon>
        <taxon>Aphis</taxon>
    </lineage>
</organism>
<dbReference type="FunFam" id="2.30.42.10:FF:000060">
    <property type="entry name" value="Connector enhancer of kinase suppressor of Ras 2"/>
    <property type="match status" value="1"/>
</dbReference>
<dbReference type="PROSITE" id="PS51290">
    <property type="entry name" value="CRIC"/>
    <property type="match status" value="1"/>
</dbReference>
<feature type="region of interest" description="Disordered" evidence="3">
    <location>
        <begin position="445"/>
        <end position="494"/>
    </location>
</feature>
<dbReference type="PANTHER" id="PTHR12844">
    <property type="entry name" value="CONNECTOR ENCHANCER OF KINASE SUPPRESSOR OF RAS"/>
    <property type="match status" value="1"/>
</dbReference>
<dbReference type="OrthoDB" id="74412at2759"/>
<feature type="region of interest" description="Disordered" evidence="3">
    <location>
        <begin position="764"/>
        <end position="784"/>
    </location>
</feature>
<dbReference type="InterPro" id="IPR011993">
    <property type="entry name" value="PH-like_dom_sf"/>
</dbReference>
<feature type="domain" description="PDZ" evidence="6">
    <location>
        <begin position="205"/>
        <end position="287"/>
    </location>
</feature>
<feature type="compositionally biased region" description="Polar residues" evidence="3">
    <location>
        <begin position="1307"/>
        <end position="1324"/>
    </location>
</feature>
<dbReference type="InterPro" id="IPR036034">
    <property type="entry name" value="PDZ_sf"/>
</dbReference>
<keyword evidence="9" id="KW-1185">Reference proteome</keyword>
<feature type="region of interest" description="Disordered" evidence="3">
    <location>
        <begin position="1064"/>
        <end position="1107"/>
    </location>
</feature>
<feature type="compositionally biased region" description="Polar residues" evidence="3">
    <location>
        <begin position="1385"/>
        <end position="1399"/>
    </location>
</feature>
<dbReference type="SUPFAM" id="SSF50729">
    <property type="entry name" value="PH domain-like"/>
    <property type="match status" value="1"/>
</dbReference>
<dbReference type="PROSITE" id="PS50105">
    <property type="entry name" value="SAM_DOMAIN"/>
    <property type="match status" value="1"/>
</dbReference>
<dbReference type="InterPro" id="IPR001660">
    <property type="entry name" value="SAM"/>
</dbReference>
<dbReference type="Gene3D" id="2.30.42.10">
    <property type="match status" value="1"/>
</dbReference>
<feature type="compositionally biased region" description="Basic and acidic residues" evidence="3">
    <location>
        <begin position="1094"/>
        <end position="1107"/>
    </location>
</feature>
<evidence type="ECO:0000259" key="7">
    <source>
        <dbReference type="PROSITE" id="PS51290"/>
    </source>
</evidence>
<feature type="region of interest" description="Disordered" evidence="3">
    <location>
        <begin position="1307"/>
        <end position="1335"/>
    </location>
</feature>
<accession>A0A6G0YU74</accession>
<feature type="region of interest" description="Disordered" evidence="3">
    <location>
        <begin position="1360"/>
        <end position="1399"/>
    </location>
</feature>
<dbReference type="Pfam" id="PF00536">
    <property type="entry name" value="SAM_1"/>
    <property type="match status" value="1"/>
</dbReference>
<dbReference type="SMART" id="SM00228">
    <property type="entry name" value="PDZ"/>
    <property type="match status" value="1"/>
</dbReference>
<dbReference type="Pfam" id="PF00595">
    <property type="entry name" value="PDZ"/>
    <property type="match status" value="1"/>
</dbReference>
<dbReference type="CDD" id="cd13326">
    <property type="entry name" value="PH_CNK_insect-like"/>
    <property type="match status" value="1"/>
</dbReference>
<feature type="compositionally biased region" description="Basic and acidic residues" evidence="3">
    <location>
        <begin position="477"/>
        <end position="494"/>
    </location>
</feature>
<evidence type="ECO:0000313" key="9">
    <source>
        <dbReference type="Proteomes" id="UP000478052"/>
    </source>
</evidence>
<dbReference type="InterPro" id="IPR013761">
    <property type="entry name" value="SAM/pointed_sf"/>
</dbReference>
<dbReference type="PROSITE" id="PS50003">
    <property type="entry name" value="PH_DOMAIN"/>
    <property type="match status" value="1"/>
</dbReference>
<feature type="compositionally biased region" description="Basic and acidic residues" evidence="3">
    <location>
        <begin position="770"/>
        <end position="781"/>
    </location>
</feature>
<dbReference type="SMART" id="SM00233">
    <property type="entry name" value="PH"/>
    <property type="match status" value="1"/>
</dbReference>
<dbReference type="SUPFAM" id="SSF47769">
    <property type="entry name" value="SAM/Pointed domain"/>
    <property type="match status" value="1"/>
</dbReference>
<dbReference type="CDD" id="cd06748">
    <property type="entry name" value="PDZ_CNK1_2_3-like"/>
    <property type="match status" value="1"/>
</dbReference>
<dbReference type="Pfam" id="PF10534">
    <property type="entry name" value="CRIC_ras_sig"/>
    <property type="match status" value="1"/>
</dbReference>
<feature type="region of interest" description="Disordered" evidence="3">
    <location>
        <begin position="830"/>
        <end position="862"/>
    </location>
</feature>
<sequence length="1399" mass="158858">MAYVNVADWKSDQVADWLKGLDSVIIPYIKYFIDTDVNGQKLLDMQPNDLDKIGVQKIGHQELILEAVDLLRNFHYELDKENVQLLALRLSCSAHSLYKDIKQNYLNSTQVPTKILTDVANTVAALKPLVNWLNRPPFCGQPHYISMKNNLLKLALEIVTSGQRDRFAENPVENIFEIAKQLAQHADHVIQESQDSLILQPASLDVATLKKRSGESLGFYIVPSFHGVHQVGEVKCNSVAHQCGKIEAGDEIVQVNYQTVVGWQARQVMALLEEASTDIFLTLKKRPRHSKVFGQIYMKPYRLPSKKLFNYPQRYFDQLTPPRPSDLLTIPNFSFPVNKQEKKKVPKIQESQLLSDHLLSPPPVIVGRSISPEIFSHSNSSSGDESELESANCSSPTSVRLYLPKPHIPVQRRATISGASPIGKHAPFNFDQFWNELKQVNEAHNNNKNNSEKSNSEMQLSKRSKPTKVHWTSLPPNEEKIESQKFSDKKLVDTSNKDDGLNSCNLISVKERINQLKINNSPEHTINKKPKIMPKPFVSKVAKPIIDNPLFTKVRGKLDKSYSTPSYDFSAECNLPNDFEYFDSDLRMSIEDVKNYDTNEVANSCVFNEDKFKRPDKPVLVFPKPPPPRTDDNVSLATMTETVGNSSINKSVKPILYFPKPPSPRIEDLDFSKTKDTYTIDNNEFVPENSKNIEKFSNRVSESGSGFSFDSKQEEHLESTTNSYLENQNQNFLDYDNITMHISQDRIPESIDCSKYSMNHSINNSYSNNKHQDPSDFEKNSFSDLSDACPPLSLTDLSGSDDNIFRVDTKDNISLPSERTAIIHHQAVLNTPATFPRQKTETKKSQPPVPPPRPSKPAELPKRTSYRAMLGAKTIGKKENKGQKQLFQRNPLIAKRRNISAKELGTCEYQGWLYQRSKKISPRMQWIKGWFIIKGTTFYGFNNKESTKSRLMIILSGFTVSVADEVKSRTNAFKVYHMGTMFYFAAETPDDLSMWLDWFSTATIADGHNSNIVAVSETDGEEDDDLNENHELVEAASSKPGTSHDSSFTSSAFKNISTFLSSHMGSHSNHNTNSNKNKTDKSFHSLKKQQKKNLTKEDQAKGSSLDRKHWKFLGMGMIGRESNEPVPTSQYRSYRRVPPTVPKCATDTSVLPSSYNQNSDIYPTSQINHNRPADMVDYRLASITKPDTNQRRADPTNSSEITLESFIQSRQDERRIQHLHMGMRVPQYIAPPPPLPPGYINSITISIEQILTYYLTGIRDDQNQQLLDQASFRIAAESEPRSRQPITALTNVEHNYNLSVLPPWLTESSTQSSDFNGNRNSKTFSHPRDGPYMPQLSETHEHQLYSNRYPLDQISDTESLEYPPVFEPETYSLTDVHSRRRDRSNNNIENEPGNSSSYR</sequence>
<keyword evidence="2" id="KW-0597">Phosphoprotein</keyword>
<dbReference type="Pfam" id="PF00169">
    <property type="entry name" value="PH"/>
    <property type="match status" value="1"/>
</dbReference>
<feature type="compositionally biased region" description="Low complexity" evidence="3">
    <location>
        <begin position="1064"/>
        <end position="1076"/>
    </location>
</feature>
<dbReference type="EMBL" id="VUJU01002449">
    <property type="protein sequence ID" value="KAF0761251.1"/>
    <property type="molecule type" value="Genomic_DNA"/>
</dbReference>
<comment type="similarity">
    <text evidence="1">Belongs to the CNKSR family.</text>
</comment>